<accession>A0ABW3WB64</accession>
<dbReference type="SUPFAM" id="SSF46894">
    <property type="entry name" value="C-terminal effector domain of the bipartite response regulators"/>
    <property type="match status" value="1"/>
</dbReference>
<keyword evidence="2" id="KW-0805">Transcription regulation</keyword>
<protein>
    <submittedName>
        <fullName evidence="8">Response regulator</fullName>
    </submittedName>
</protein>
<proteinExistence type="predicted"/>
<evidence type="ECO:0000256" key="4">
    <source>
        <dbReference type="ARBA" id="ARBA00023163"/>
    </source>
</evidence>
<keyword evidence="1 5" id="KW-0597">Phosphoprotein</keyword>
<keyword evidence="3" id="KW-0238">DNA-binding</keyword>
<dbReference type="SUPFAM" id="SSF52172">
    <property type="entry name" value="CheY-like"/>
    <property type="match status" value="1"/>
</dbReference>
<evidence type="ECO:0000313" key="9">
    <source>
        <dbReference type="Proteomes" id="UP001597158"/>
    </source>
</evidence>
<comment type="caution">
    <text evidence="8">The sequence shown here is derived from an EMBL/GenBank/DDBJ whole genome shotgun (WGS) entry which is preliminary data.</text>
</comment>
<dbReference type="InterPro" id="IPR000792">
    <property type="entry name" value="Tscrpt_reg_LuxR_C"/>
</dbReference>
<feature type="domain" description="HTH luxR-type" evidence="6">
    <location>
        <begin position="144"/>
        <end position="209"/>
    </location>
</feature>
<dbReference type="PRINTS" id="PR00038">
    <property type="entry name" value="HTHLUXR"/>
</dbReference>
<evidence type="ECO:0000256" key="3">
    <source>
        <dbReference type="ARBA" id="ARBA00023125"/>
    </source>
</evidence>
<dbReference type="InterPro" id="IPR016032">
    <property type="entry name" value="Sig_transdc_resp-reg_C-effctor"/>
</dbReference>
<dbReference type="EMBL" id="JBHTMC010000002">
    <property type="protein sequence ID" value="MFD1262192.1"/>
    <property type="molecule type" value="Genomic_DNA"/>
</dbReference>
<dbReference type="Proteomes" id="UP001597158">
    <property type="component" value="Unassembled WGS sequence"/>
</dbReference>
<dbReference type="InterPro" id="IPR001789">
    <property type="entry name" value="Sig_transdc_resp-reg_receiver"/>
</dbReference>
<keyword evidence="9" id="KW-1185">Reference proteome</keyword>
<dbReference type="InterPro" id="IPR058245">
    <property type="entry name" value="NreC/VraR/RcsB-like_REC"/>
</dbReference>
<evidence type="ECO:0000259" key="7">
    <source>
        <dbReference type="PROSITE" id="PS50110"/>
    </source>
</evidence>
<gene>
    <name evidence="8" type="ORF">ACFQ4M_01275</name>
</gene>
<dbReference type="InterPro" id="IPR039420">
    <property type="entry name" value="WalR-like"/>
</dbReference>
<dbReference type="Pfam" id="PF00196">
    <property type="entry name" value="GerE"/>
    <property type="match status" value="1"/>
</dbReference>
<dbReference type="Gene3D" id="3.40.50.2300">
    <property type="match status" value="1"/>
</dbReference>
<feature type="modified residue" description="4-aspartylphosphate" evidence="5">
    <location>
        <position position="55"/>
    </location>
</feature>
<sequence length="213" mass="23186">MSIRVMLGDDHRIFIEALAGILSDEPDIVVVSCVGSAAEIFAEIGRVRPDVLILDVGLPDENGIEVMQRLRREHAGARVLALSGYADRTFVEEMLKAGASGYVVKTASTQELINGVRAVAEGKHFLCAEATARMLNRFLPRADSCPPVSLLSQREREVLVLLANGKRAAEMAAEMGITVSTVEVHRRHLKDKLGLRTSADLTRYAIREGLVAP</sequence>
<dbReference type="PROSITE" id="PS50043">
    <property type="entry name" value="HTH_LUXR_2"/>
    <property type="match status" value="1"/>
</dbReference>
<dbReference type="CDD" id="cd17535">
    <property type="entry name" value="REC_NarL-like"/>
    <property type="match status" value="1"/>
</dbReference>
<evidence type="ECO:0000256" key="5">
    <source>
        <dbReference type="PROSITE-ProRule" id="PRU00169"/>
    </source>
</evidence>
<keyword evidence="4" id="KW-0804">Transcription</keyword>
<evidence type="ECO:0000256" key="2">
    <source>
        <dbReference type="ARBA" id="ARBA00023015"/>
    </source>
</evidence>
<dbReference type="PANTHER" id="PTHR43214">
    <property type="entry name" value="TWO-COMPONENT RESPONSE REGULATOR"/>
    <property type="match status" value="1"/>
</dbReference>
<feature type="domain" description="Response regulatory" evidence="7">
    <location>
        <begin position="4"/>
        <end position="120"/>
    </location>
</feature>
<evidence type="ECO:0000259" key="6">
    <source>
        <dbReference type="PROSITE" id="PS50043"/>
    </source>
</evidence>
<evidence type="ECO:0000313" key="8">
    <source>
        <dbReference type="EMBL" id="MFD1262192.1"/>
    </source>
</evidence>
<reference evidence="9" key="1">
    <citation type="journal article" date="2019" name="Int. J. Syst. Evol. Microbiol.">
        <title>The Global Catalogue of Microorganisms (GCM) 10K type strain sequencing project: providing services to taxonomists for standard genome sequencing and annotation.</title>
        <authorList>
            <consortium name="The Broad Institute Genomics Platform"/>
            <consortium name="The Broad Institute Genome Sequencing Center for Infectious Disease"/>
            <person name="Wu L."/>
            <person name="Ma J."/>
        </authorList>
    </citation>
    <scope>NUCLEOTIDE SEQUENCE [LARGE SCALE GENOMIC DNA]</scope>
    <source>
        <strain evidence="9">CCUG 48884</strain>
    </source>
</reference>
<dbReference type="SMART" id="SM00421">
    <property type="entry name" value="HTH_LUXR"/>
    <property type="match status" value="1"/>
</dbReference>
<dbReference type="CDD" id="cd06170">
    <property type="entry name" value="LuxR_C_like"/>
    <property type="match status" value="1"/>
</dbReference>
<dbReference type="PROSITE" id="PS50110">
    <property type="entry name" value="RESPONSE_REGULATORY"/>
    <property type="match status" value="1"/>
</dbReference>
<dbReference type="InterPro" id="IPR011006">
    <property type="entry name" value="CheY-like_superfamily"/>
</dbReference>
<evidence type="ECO:0000256" key="1">
    <source>
        <dbReference type="ARBA" id="ARBA00022553"/>
    </source>
</evidence>
<organism evidence="8 9">
    <name type="scientific">Thauera mechernichensis</name>
    <dbReference type="NCBI Taxonomy" id="82788"/>
    <lineage>
        <taxon>Bacteria</taxon>
        <taxon>Pseudomonadati</taxon>
        <taxon>Pseudomonadota</taxon>
        <taxon>Betaproteobacteria</taxon>
        <taxon>Rhodocyclales</taxon>
        <taxon>Zoogloeaceae</taxon>
        <taxon>Thauera</taxon>
    </lineage>
</organism>
<name>A0ABW3WB64_9RHOO</name>
<dbReference type="Pfam" id="PF00072">
    <property type="entry name" value="Response_reg"/>
    <property type="match status" value="1"/>
</dbReference>
<dbReference type="RefSeq" id="WP_002938049.1">
    <property type="nucleotide sequence ID" value="NZ_JARQZE010000003.1"/>
</dbReference>
<dbReference type="PANTHER" id="PTHR43214:SF41">
    <property type="entry name" value="NITRATE_NITRITE RESPONSE REGULATOR PROTEIN NARP"/>
    <property type="match status" value="1"/>
</dbReference>
<dbReference type="SMART" id="SM00448">
    <property type="entry name" value="REC"/>
    <property type="match status" value="1"/>
</dbReference>